<dbReference type="Pfam" id="PF03136">
    <property type="entry name" value="Pup_ligase"/>
    <property type="match status" value="1"/>
</dbReference>
<dbReference type="RefSeq" id="WP_174582498.1">
    <property type="nucleotide sequence ID" value="NZ_CAJNOB010000067.1"/>
</dbReference>
<dbReference type="PANTHER" id="PTHR42307:SF2">
    <property type="entry name" value="PUP DEAMIDASE_DEPUPYLASE"/>
    <property type="match status" value="1"/>
</dbReference>
<dbReference type="PANTHER" id="PTHR42307">
    <property type="entry name" value="PUP DEAMIDASE/DEPUPYLASE"/>
    <property type="match status" value="1"/>
</dbReference>
<proteinExistence type="predicted"/>
<gene>
    <name evidence="1" type="ORF">MPNT_70013</name>
</gene>
<evidence type="ECO:0000313" key="2">
    <source>
        <dbReference type="Proteomes" id="UP000663859"/>
    </source>
</evidence>
<dbReference type="AlphaFoldDB" id="A0A8J2FTS4"/>
<dbReference type="GO" id="GO:0000502">
    <property type="term" value="C:proteasome complex"/>
    <property type="evidence" value="ECO:0007669"/>
    <property type="project" value="UniProtKB-KW"/>
</dbReference>
<dbReference type="EMBL" id="CAJNOB010000067">
    <property type="protein sequence ID" value="CAF0704432.1"/>
    <property type="molecule type" value="Genomic_DNA"/>
</dbReference>
<dbReference type="Proteomes" id="UP000663859">
    <property type="component" value="Unassembled WGS sequence"/>
</dbReference>
<protein>
    <submittedName>
        <fullName evidence="1">Proteasome component</fullName>
    </submittedName>
</protein>
<name>A0A8J2FTS4_9BACT</name>
<keyword evidence="1" id="KW-0647">Proteasome</keyword>
<organism evidence="1 2">
    <name type="scientific">Candidatus Methylacidithermus pantelleriae</name>
    <dbReference type="NCBI Taxonomy" id="2744239"/>
    <lineage>
        <taxon>Bacteria</taxon>
        <taxon>Pseudomonadati</taxon>
        <taxon>Verrucomicrobiota</taxon>
        <taxon>Methylacidiphilae</taxon>
        <taxon>Methylacidiphilales</taxon>
        <taxon>Methylacidiphilaceae</taxon>
        <taxon>Candidatus Methylacidithermus</taxon>
    </lineage>
</organism>
<comment type="caution">
    <text evidence="1">The sequence shown here is derived from an EMBL/GenBank/DDBJ whole genome shotgun (WGS) entry which is preliminary data.</text>
</comment>
<dbReference type="GO" id="GO:0010498">
    <property type="term" value="P:proteasomal protein catabolic process"/>
    <property type="evidence" value="ECO:0007669"/>
    <property type="project" value="InterPro"/>
</dbReference>
<dbReference type="GO" id="GO:0005524">
    <property type="term" value="F:ATP binding"/>
    <property type="evidence" value="ECO:0007669"/>
    <property type="project" value="TreeGrafter"/>
</dbReference>
<dbReference type="InterPro" id="IPR004347">
    <property type="entry name" value="Pup_ligase/deamidase"/>
</dbReference>
<dbReference type="GO" id="GO:0019941">
    <property type="term" value="P:modification-dependent protein catabolic process"/>
    <property type="evidence" value="ECO:0007669"/>
    <property type="project" value="InterPro"/>
</dbReference>
<reference evidence="1" key="1">
    <citation type="submission" date="2021-02" db="EMBL/GenBank/DDBJ databases">
        <authorList>
            <person name="Cremers G."/>
            <person name="Picone N."/>
        </authorList>
    </citation>
    <scope>NUCLEOTIDE SEQUENCE</scope>
    <source>
        <strain evidence="1">PQ17</strain>
    </source>
</reference>
<sequence length="464" mass="52879">MKRIVGLETEYGCLCSRPGETRPIPERVRDYLFYKLKVGLIDLHDRDYDEPAGNGGFLFNGGRLYLDMGHVEYCTAECLNLADVVSLDEAGEELLQQALQELGLSSEACFIKNNVDHYTGATFGCHENYLVSRDGPFNQRNLGGLLSFLALRGIMVGAGRVGGLSHTGRKVARGSKDGVAFQIMQRADYIQTEVYEWVQFNRALINARDEPLGDPTRFRRLHLLLGDSNILPFSNALKVGATSLLLDLVEADLIPKGLALADPVRTMRQISYDPDGSWMVEMADGKRWSALDVLTELYELAASDKLDKDEDGQWTCQAWQEVLTAFQENRREKLVGKVDWITKRYLLEAFREAEGLEWDDPWLESIDLEYHKIDPARNLARALPHTRVEDLHLPGFRKRDSRREPPANTRASVRSQLMRTIAQSGRDYIIDWDYVQFGKLRYFTLDDPFDSRVPEVELKRVWVP</sequence>
<evidence type="ECO:0000313" key="1">
    <source>
        <dbReference type="EMBL" id="CAF0704432.1"/>
    </source>
</evidence>
<dbReference type="GO" id="GO:0070490">
    <property type="term" value="P:protein pupylation"/>
    <property type="evidence" value="ECO:0007669"/>
    <property type="project" value="TreeGrafter"/>
</dbReference>
<accession>A0A8J2FTS4</accession>
<keyword evidence="2" id="KW-1185">Reference proteome</keyword>